<evidence type="ECO:0000256" key="6">
    <source>
        <dbReference type="ARBA" id="ARBA00022989"/>
    </source>
</evidence>
<comment type="subcellular location">
    <subcellularLocation>
        <location evidence="1">Cell inner membrane</location>
        <topology evidence="1">Multi-pass membrane protein</topology>
    </subcellularLocation>
</comment>
<dbReference type="PANTHER" id="PTHR43298:SF2">
    <property type="entry name" value="FMN_FAD EXPORTER YEEO-RELATED"/>
    <property type="match status" value="1"/>
</dbReference>
<dbReference type="Pfam" id="PF01554">
    <property type="entry name" value="MatE"/>
    <property type="match status" value="2"/>
</dbReference>
<gene>
    <name evidence="11" type="ORF">ACFQ0F_02640</name>
</gene>
<comment type="caution">
    <text evidence="11">The sequence shown here is derived from an EMBL/GenBank/DDBJ whole genome shotgun (WGS) entry which is preliminary data.</text>
</comment>
<dbReference type="InterPro" id="IPR048279">
    <property type="entry name" value="MdtK-like"/>
</dbReference>
<dbReference type="RefSeq" id="WP_379068821.1">
    <property type="nucleotide sequence ID" value="NZ_JBHTIT010000001.1"/>
</dbReference>
<evidence type="ECO:0000256" key="8">
    <source>
        <dbReference type="ARBA" id="ARBA00023136"/>
    </source>
</evidence>
<evidence type="ECO:0000313" key="11">
    <source>
        <dbReference type="EMBL" id="MFD0949297.1"/>
    </source>
</evidence>
<evidence type="ECO:0000256" key="4">
    <source>
        <dbReference type="ARBA" id="ARBA00022475"/>
    </source>
</evidence>
<feature type="transmembrane region" description="Helical" evidence="10">
    <location>
        <begin position="86"/>
        <end position="108"/>
    </location>
</feature>
<keyword evidence="2" id="KW-0813">Transport</keyword>
<evidence type="ECO:0000256" key="10">
    <source>
        <dbReference type="SAM" id="Phobius"/>
    </source>
</evidence>
<feature type="transmembrane region" description="Helical" evidence="10">
    <location>
        <begin position="128"/>
        <end position="145"/>
    </location>
</feature>
<feature type="transmembrane region" description="Helical" evidence="10">
    <location>
        <begin position="189"/>
        <end position="209"/>
    </location>
</feature>
<feature type="transmembrane region" description="Helical" evidence="10">
    <location>
        <begin position="270"/>
        <end position="294"/>
    </location>
</feature>
<evidence type="ECO:0000313" key="12">
    <source>
        <dbReference type="Proteomes" id="UP001597044"/>
    </source>
</evidence>
<sequence>MSPDRRRTILTLALPIIGGMTSQNIMNLVDTAMVGSLGANALAAVGIAGFANFMCISIILGLSTAVQATAARRKGEGNEAIMAGPLNGGLLLAVAIGLPLSILFYLLTPWLFPYLVDDPAVQPLGTEYLQVRLIGMIFVGMNFAFRGYWNGVSMPQLYFRTLLIMNVLNVCLNYVLIYGHAGIPALGVYGAGLGTTLSLATGTAIYFFLGHRHASAHSFLHALPSKNVLISMLRLSIPSSIQQFFFAAGLTALFWIIGKVGTAELAAGNVLVNIMLVALLPGIALGLTAATLAGQAMGKGNIADAKQWGWDVSKIGFYLLAVLGIPMVVVPELLLSVFIHETETMQLAIWPLRIIGLFIAFDGVGMILMNALFGVGASKAVMKVSLLMQWCVFLPLAWLIGPVWGGGLMAIWLLQVAYRAIQVSIFSHIWRKGNWQSIKV</sequence>
<feature type="transmembrane region" description="Helical" evidence="10">
    <location>
        <begin position="41"/>
        <end position="66"/>
    </location>
</feature>
<name>A0ABW3HHJ7_9GAMM</name>
<dbReference type="Proteomes" id="UP001597044">
    <property type="component" value="Unassembled WGS sequence"/>
</dbReference>
<organism evidence="11 12">
    <name type="scientific">Paraperlucidibaca wandonensis</name>
    <dbReference type="NCBI Taxonomy" id="1268273"/>
    <lineage>
        <taxon>Bacteria</taxon>
        <taxon>Pseudomonadati</taxon>
        <taxon>Pseudomonadota</taxon>
        <taxon>Gammaproteobacteria</taxon>
        <taxon>Moraxellales</taxon>
        <taxon>Moraxellaceae</taxon>
        <taxon>Paraperlucidibaca</taxon>
    </lineage>
</organism>
<evidence type="ECO:0000256" key="1">
    <source>
        <dbReference type="ARBA" id="ARBA00004429"/>
    </source>
</evidence>
<dbReference type="InterPro" id="IPR050222">
    <property type="entry name" value="MATE_MdtK"/>
</dbReference>
<evidence type="ECO:0000256" key="5">
    <source>
        <dbReference type="ARBA" id="ARBA00022692"/>
    </source>
</evidence>
<evidence type="ECO:0000256" key="7">
    <source>
        <dbReference type="ARBA" id="ARBA00023065"/>
    </source>
</evidence>
<proteinExistence type="predicted"/>
<evidence type="ECO:0000256" key="9">
    <source>
        <dbReference type="ARBA" id="ARBA00031636"/>
    </source>
</evidence>
<accession>A0ABW3HHJ7</accession>
<keyword evidence="7" id="KW-0406">Ion transport</keyword>
<feature type="transmembrane region" description="Helical" evidence="10">
    <location>
        <begin position="315"/>
        <end position="338"/>
    </location>
</feature>
<feature type="transmembrane region" description="Helical" evidence="10">
    <location>
        <begin position="157"/>
        <end position="177"/>
    </location>
</feature>
<keyword evidence="8 10" id="KW-0472">Membrane</keyword>
<evidence type="ECO:0000256" key="3">
    <source>
        <dbReference type="ARBA" id="ARBA00022449"/>
    </source>
</evidence>
<keyword evidence="3" id="KW-0050">Antiport</keyword>
<reference evidence="12" key="1">
    <citation type="journal article" date="2019" name="Int. J. Syst. Evol. Microbiol.">
        <title>The Global Catalogue of Microorganisms (GCM) 10K type strain sequencing project: providing services to taxonomists for standard genome sequencing and annotation.</title>
        <authorList>
            <consortium name="The Broad Institute Genomics Platform"/>
            <consortium name="The Broad Institute Genome Sequencing Center for Infectious Disease"/>
            <person name="Wu L."/>
            <person name="Ma J."/>
        </authorList>
    </citation>
    <scope>NUCLEOTIDE SEQUENCE [LARGE SCALE GENOMIC DNA]</scope>
    <source>
        <strain evidence="12">CCUG 63419</strain>
    </source>
</reference>
<keyword evidence="4" id="KW-1003">Cell membrane</keyword>
<protein>
    <recommendedName>
        <fullName evidence="9">Multidrug-efflux transporter</fullName>
    </recommendedName>
</protein>
<keyword evidence="12" id="KW-1185">Reference proteome</keyword>
<keyword evidence="6 10" id="KW-1133">Transmembrane helix</keyword>
<dbReference type="CDD" id="cd13133">
    <property type="entry name" value="MATE_like_7"/>
    <property type="match status" value="1"/>
</dbReference>
<evidence type="ECO:0000256" key="2">
    <source>
        <dbReference type="ARBA" id="ARBA00022448"/>
    </source>
</evidence>
<feature type="transmembrane region" description="Helical" evidence="10">
    <location>
        <begin position="350"/>
        <end position="372"/>
    </location>
</feature>
<feature type="transmembrane region" description="Helical" evidence="10">
    <location>
        <begin position="241"/>
        <end position="258"/>
    </location>
</feature>
<dbReference type="InterPro" id="IPR002528">
    <property type="entry name" value="MATE_fam"/>
</dbReference>
<keyword evidence="5 10" id="KW-0812">Transmembrane</keyword>
<dbReference type="PANTHER" id="PTHR43298">
    <property type="entry name" value="MULTIDRUG RESISTANCE PROTEIN NORM-RELATED"/>
    <property type="match status" value="1"/>
</dbReference>
<dbReference type="PIRSF" id="PIRSF006603">
    <property type="entry name" value="DinF"/>
    <property type="match status" value="1"/>
</dbReference>
<dbReference type="EMBL" id="JBHTIT010000001">
    <property type="protein sequence ID" value="MFD0949297.1"/>
    <property type="molecule type" value="Genomic_DNA"/>
</dbReference>
<dbReference type="NCBIfam" id="TIGR00797">
    <property type="entry name" value="matE"/>
    <property type="match status" value="1"/>
</dbReference>